<gene>
    <name evidence="1" type="ORF">HannXRQ_Chr05g0139761</name>
</gene>
<dbReference type="EMBL" id="CM007894">
    <property type="protein sequence ID" value="OTG24714.1"/>
    <property type="molecule type" value="Genomic_DNA"/>
</dbReference>
<protein>
    <submittedName>
        <fullName evidence="1">Uncharacterized protein</fullName>
    </submittedName>
</protein>
<name>A0A251UNM8_HELAN</name>
<dbReference type="InParanoid" id="A0A251UNM8"/>
<evidence type="ECO:0000313" key="2">
    <source>
        <dbReference type="Proteomes" id="UP000215914"/>
    </source>
</evidence>
<reference evidence="2" key="1">
    <citation type="journal article" date="2017" name="Nature">
        <title>The sunflower genome provides insights into oil metabolism, flowering and Asterid evolution.</title>
        <authorList>
            <person name="Badouin H."/>
            <person name="Gouzy J."/>
            <person name="Grassa C.J."/>
            <person name="Murat F."/>
            <person name="Staton S.E."/>
            <person name="Cottret L."/>
            <person name="Lelandais-Briere C."/>
            <person name="Owens G.L."/>
            <person name="Carrere S."/>
            <person name="Mayjonade B."/>
            <person name="Legrand L."/>
            <person name="Gill N."/>
            <person name="Kane N.C."/>
            <person name="Bowers J.E."/>
            <person name="Hubner S."/>
            <person name="Bellec A."/>
            <person name="Berard A."/>
            <person name="Berges H."/>
            <person name="Blanchet N."/>
            <person name="Boniface M.C."/>
            <person name="Brunel D."/>
            <person name="Catrice O."/>
            <person name="Chaidir N."/>
            <person name="Claudel C."/>
            <person name="Donnadieu C."/>
            <person name="Faraut T."/>
            <person name="Fievet G."/>
            <person name="Helmstetter N."/>
            <person name="King M."/>
            <person name="Knapp S.J."/>
            <person name="Lai Z."/>
            <person name="Le Paslier M.C."/>
            <person name="Lippi Y."/>
            <person name="Lorenzon L."/>
            <person name="Mandel J.R."/>
            <person name="Marage G."/>
            <person name="Marchand G."/>
            <person name="Marquand E."/>
            <person name="Bret-Mestries E."/>
            <person name="Morien E."/>
            <person name="Nambeesan S."/>
            <person name="Nguyen T."/>
            <person name="Pegot-Espagnet P."/>
            <person name="Pouilly N."/>
            <person name="Raftis F."/>
            <person name="Sallet E."/>
            <person name="Schiex T."/>
            <person name="Thomas J."/>
            <person name="Vandecasteele C."/>
            <person name="Vares D."/>
            <person name="Vear F."/>
            <person name="Vautrin S."/>
            <person name="Crespi M."/>
            <person name="Mangin B."/>
            <person name="Burke J.M."/>
            <person name="Salse J."/>
            <person name="Munos S."/>
            <person name="Vincourt P."/>
            <person name="Rieseberg L.H."/>
            <person name="Langlade N.B."/>
        </authorList>
    </citation>
    <scope>NUCLEOTIDE SEQUENCE [LARGE SCALE GENOMIC DNA]</scope>
    <source>
        <strain evidence="2">cv. SF193</strain>
    </source>
</reference>
<proteinExistence type="predicted"/>
<dbReference type="AlphaFoldDB" id="A0A251UNM8"/>
<accession>A0A251UNM8</accession>
<organism evidence="1 2">
    <name type="scientific">Helianthus annuus</name>
    <name type="common">Common sunflower</name>
    <dbReference type="NCBI Taxonomy" id="4232"/>
    <lineage>
        <taxon>Eukaryota</taxon>
        <taxon>Viridiplantae</taxon>
        <taxon>Streptophyta</taxon>
        <taxon>Embryophyta</taxon>
        <taxon>Tracheophyta</taxon>
        <taxon>Spermatophyta</taxon>
        <taxon>Magnoliopsida</taxon>
        <taxon>eudicotyledons</taxon>
        <taxon>Gunneridae</taxon>
        <taxon>Pentapetalae</taxon>
        <taxon>asterids</taxon>
        <taxon>campanulids</taxon>
        <taxon>Asterales</taxon>
        <taxon>Asteraceae</taxon>
        <taxon>Asteroideae</taxon>
        <taxon>Heliantheae alliance</taxon>
        <taxon>Heliantheae</taxon>
        <taxon>Helianthus</taxon>
    </lineage>
</organism>
<sequence>MFLQIDAYETFGMSQSELQTSGAEGLKDADSYTGDNTTPISKDYAVDLKQSSSDMKRNLDDVYLNEVRLASSASKPRMCVEKEA</sequence>
<dbReference type="Proteomes" id="UP000215914">
    <property type="component" value="Chromosome 5"/>
</dbReference>
<evidence type="ECO:0000313" key="1">
    <source>
        <dbReference type="EMBL" id="OTG24714.1"/>
    </source>
</evidence>
<keyword evidence="2" id="KW-1185">Reference proteome</keyword>